<evidence type="ECO:0000313" key="2">
    <source>
        <dbReference type="EMBL" id="SBT34629.1"/>
    </source>
</evidence>
<gene>
    <name evidence="1" type="ORF">POVWA1_020690</name>
    <name evidence="2" type="ORF">POVWA2_020900</name>
</gene>
<accession>A0A1A8YR91</accession>
<dbReference type="AlphaFoldDB" id="A0A1A8YR91"/>
<name>A0A1A8YR91_PLAOA</name>
<dbReference type="Proteomes" id="UP000078555">
    <property type="component" value="Unassembled WGS sequence"/>
</dbReference>
<keyword evidence="4" id="KW-1185">Reference proteome</keyword>
<proteinExistence type="predicted"/>
<dbReference type="Proteomes" id="UP000078550">
    <property type="component" value="Unassembled WGS sequence"/>
</dbReference>
<reference evidence="1" key="1">
    <citation type="submission" date="2016-05" db="EMBL/GenBank/DDBJ databases">
        <authorList>
            <person name="Lavstsen T."/>
            <person name="Jespersen J.S."/>
        </authorList>
    </citation>
    <scope>NUCLEOTIDE SEQUENCE [LARGE SCALE GENOMIC DNA]</scope>
</reference>
<protein>
    <submittedName>
        <fullName evidence="1">Uncharacterized protein</fullName>
    </submittedName>
</protein>
<sequence>MSAVWAPYVQVTAHAYVCPRCCIKNGQKLLYTFLRVQLRKGKPMHSGKMRKTGMCNGVIKKRKNKDDKSCKTG</sequence>
<evidence type="ECO:0000313" key="1">
    <source>
        <dbReference type="EMBL" id="SBT34151.1"/>
    </source>
</evidence>
<reference evidence="3 4" key="2">
    <citation type="submission" date="2016-05" db="EMBL/GenBank/DDBJ databases">
        <authorList>
            <person name="Naeem Raeece"/>
        </authorList>
    </citation>
    <scope>NUCLEOTIDE SEQUENCE [LARGE SCALE GENOMIC DNA]</scope>
</reference>
<evidence type="ECO:0000313" key="4">
    <source>
        <dbReference type="Proteomes" id="UP000078555"/>
    </source>
</evidence>
<dbReference type="EMBL" id="FLRE01000083">
    <property type="protein sequence ID" value="SBT34629.1"/>
    <property type="molecule type" value="Genomic_DNA"/>
</dbReference>
<evidence type="ECO:0000313" key="3">
    <source>
        <dbReference type="Proteomes" id="UP000078550"/>
    </source>
</evidence>
<organism evidence="1 4">
    <name type="scientific">Plasmodium ovale wallikeri</name>
    <dbReference type="NCBI Taxonomy" id="864142"/>
    <lineage>
        <taxon>Eukaryota</taxon>
        <taxon>Sar</taxon>
        <taxon>Alveolata</taxon>
        <taxon>Apicomplexa</taxon>
        <taxon>Aconoidasida</taxon>
        <taxon>Haemosporida</taxon>
        <taxon>Plasmodiidae</taxon>
        <taxon>Plasmodium</taxon>
        <taxon>Plasmodium (Plasmodium)</taxon>
    </lineage>
</organism>
<dbReference type="EMBL" id="FLRD01000066">
    <property type="protein sequence ID" value="SBT34151.1"/>
    <property type="molecule type" value="Genomic_DNA"/>
</dbReference>